<feature type="non-terminal residue" evidence="2">
    <location>
        <position position="1"/>
    </location>
</feature>
<gene>
    <name evidence="2" type="ORF">SJ059_32050</name>
</gene>
<name>A0AAW9ED55_KLEAE</name>
<evidence type="ECO:0008006" key="4">
    <source>
        <dbReference type="Google" id="ProtNLM"/>
    </source>
</evidence>
<evidence type="ECO:0000313" key="3">
    <source>
        <dbReference type="Proteomes" id="UP001279012"/>
    </source>
</evidence>
<dbReference type="Proteomes" id="UP001279012">
    <property type="component" value="Unassembled WGS sequence"/>
</dbReference>
<sequence>YVLFEAERDKLEKWAEDMIFAAEEALRDTKMQIKSLKREARLAQSIEEQKQNQEKLKLLERQQKRQRMEIFDIEDEIADKR</sequence>
<comment type="caution">
    <text evidence="2">The sequence shown here is derived from an EMBL/GenBank/DDBJ whole genome shotgun (WGS) entry which is preliminary data.</text>
</comment>
<feature type="coiled-coil region" evidence="1">
    <location>
        <begin position="19"/>
        <end position="76"/>
    </location>
</feature>
<reference evidence="2" key="1">
    <citation type="submission" date="2023-11" db="EMBL/GenBank/DDBJ databases">
        <title>Detection of rare carbapenemases in Enterobacterales - comparison of two colorimetric and two CIM-based carbapenemase assays.</title>
        <authorList>
            <person name="Schaffarczyk L."/>
            <person name="Noster J."/>
            <person name="Stelzer Y."/>
            <person name="Sattler J."/>
            <person name="Gatermann S."/>
            <person name="Hamprecht A."/>
        </authorList>
    </citation>
    <scope>NUCLEOTIDE SEQUENCE</scope>
    <source>
        <strain evidence="2">CIM-Cont-037</strain>
    </source>
</reference>
<feature type="non-terminal residue" evidence="2">
    <location>
        <position position="81"/>
    </location>
</feature>
<accession>A0AAW9ED55</accession>
<evidence type="ECO:0000256" key="1">
    <source>
        <dbReference type="SAM" id="Coils"/>
    </source>
</evidence>
<organism evidence="2 3">
    <name type="scientific">Klebsiella aerogenes</name>
    <name type="common">Enterobacter aerogenes</name>
    <dbReference type="NCBI Taxonomy" id="548"/>
    <lineage>
        <taxon>Bacteria</taxon>
        <taxon>Pseudomonadati</taxon>
        <taxon>Pseudomonadota</taxon>
        <taxon>Gammaproteobacteria</taxon>
        <taxon>Enterobacterales</taxon>
        <taxon>Enterobacteriaceae</taxon>
        <taxon>Klebsiella/Raoultella group</taxon>
        <taxon>Klebsiella</taxon>
    </lineage>
</organism>
<protein>
    <recommendedName>
        <fullName evidence="4">Flagellar FliJ protein</fullName>
    </recommendedName>
</protein>
<keyword evidence="1" id="KW-0175">Coiled coil</keyword>
<dbReference type="EMBL" id="JAWZZT010001633">
    <property type="protein sequence ID" value="MDX7019061.1"/>
    <property type="molecule type" value="Genomic_DNA"/>
</dbReference>
<proteinExistence type="predicted"/>
<evidence type="ECO:0000313" key="2">
    <source>
        <dbReference type="EMBL" id="MDX7019061.1"/>
    </source>
</evidence>
<dbReference type="AlphaFoldDB" id="A0AAW9ED55"/>